<dbReference type="Pfam" id="PF01266">
    <property type="entry name" value="DAO"/>
    <property type="match status" value="1"/>
</dbReference>
<dbReference type="SUPFAM" id="SSF51905">
    <property type="entry name" value="FAD/NAD(P)-binding domain"/>
    <property type="match status" value="1"/>
</dbReference>
<protein>
    <submittedName>
        <fullName evidence="4">FAD-binding oxidoreductase</fullName>
    </submittedName>
</protein>
<dbReference type="GO" id="GO:0032981">
    <property type="term" value="P:mitochondrial respiratory chain complex I assembly"/>
    <property type="evidence" value="ECO:0007669"/>
    <property type="project" value="TreeGrafter"/>
</dbReference>
<dbReference type="InterPro" id="IPR006076">
    <property type="entry name" value="FAD-dep_OxRdtase"/>
</dbReference>
<evidence type="ECO:0000313" key="5">
    <source>
        <dbReference type="Proteomes" id="UP000322080"/>
    </source>
</evidence>
<dbReference type="Proteomes" id="UP000322080">
    <property type="component" value="Unassembled WGS sequence"/>
</dbReference>
<gene>
    <name evidence="4" type="ORF">FVF75_15490</name>
</gene>
<proteinExistence type="predicted"/>
<dbReference type="InterPro" id="IPR036188">
    <property type="entry name" value="FAD/NAD-bd_sf"/>
</dbReference>
<keyword evidence="2" id="KW-1133">Transmembrane helix</keyword>
<sequence>MGRLAKTPKRDSYDVVIVGGAMLGASVAWFLAANPDFDGRVLVVERDPSYSACSTAHTNSCLRQQFSAPINVEISRFAADYVRRFRDEMGDARVPGIDTQYFGYLYLAGDEATASRLRANAAMQAGLGAGTRILTPDEIAAAWPFYDLDGVVLGSHNPVDEGYFDGGTMFDWWRRLAAERGVEFIHGEVVGIDTVRDRVTAVRLASGETVSCGWVVNAAGPRAAGVAAMAGLSLPVEPRKRYTWVVRAAAPLDRDLPLTVDPTGVHFRSDGACYMIGATPEDDPAVAPDDFAFDHGLWERKVWPAVAQRIPQFESLKVVNEWVGHYAYNTLDRNAVVGPDDRIGNFLFVNGFSGHGLQQAPAMGRGIAEWITTGGYRTLDLTPLHVDRIRAGRPLGEAAII</sequence>
<keyword evidence="2" id="KW-0472">Membrane</keyword>
<evidence type="ECO:0000256" key="2">
    <source>
        <dbReference type="SAM" id="Phobius"/>
    </source>
</evidence>
<organism evidence="4 5">
    <name type="scientific">Maritimibacter fusiformis</name>
    <dbReference type="NCBI Taxonomy" id="2603819"/>
    <lineage>
        <taxon>Bacteria</taxon>
        <taxon>Pseudomonadati</taxon>
        <taxon>Pseudomonadota</taxon>
        <taxon>Alphaproteobacteria</taxon>
        <taxon>Rhodobacterales</taxon>
        <taxon>Roseobacteraceae</taxon>
        <taxon>Maritimibacter</taxon>
    </lineage>
</organism>
<reference evidence="4 5" key="1">
    <citation type="submission" date="2019-08" db="EMBL/GenBank/DDBJ databases">
        <title>Identification of a novel species of the genus Boseongicola.</title>
        <authorList>
            <person name="Zhang X.-Q."/>
        </authorList>
    </citation>
    <scope>NUCLEOTIDE SEQUENCE [LARGE SCALE GENOMIC DNA]</scope>
    <source>
        <strain evidence="4 5">HY14</strain>
    </source>
</reference>
<evidence type="ECO:0000256" key="1">
    <source>
        <dbReference type="ARBA" id="ARBA00023002"/>
    </source>
</evidence>
<dbReference type="Gene3D" id="3.30.9.10">
    <property type="entry name" value="D-Amino Acid Oxidase, subunit A, domain 2"/>
    <property type="match status" value="1"/>
</dbReference>
<keyword evidence="2" id="KW-0812">Transmembrane</keyword>
<dbReference type="GO" id="GO:0016491">
    <property type="term" value="F:oxidoreductase activity"/>
    <property type="evidence" value="ECO:0007669"/>
    <property type="project" value="UniProtKB-KW"/>
</dbReference>
<dbReference type="EMBL" id="VSIY01000015">
    <property type="protein sequence ID" value="TYB77660.1"/>
    <property type="molecule type" value="Genomic_DNA"/>
</dbReference>
<dbReference type="GO" id="GO:0005737">
    <property type="term" value="C:cytoplasm"/>
    <property type="evidence" value="ECO:0007669"/>
    <property type="project" value="TreeGrafter"/>
</dbReference>
<name>A0A5D0R7M9_9RHOB</name>
<comment type="caution">
    <text evidence="4">The sequence shown here is derived from an EMBL/GenBank/DDBJ whole genome shotgun (WGS) entry which is preliminary data.</text>
</comment>
<dbReference type="RefSeq" id="WP_148379640.1">
    <property type="nucleotide sequence ID" value="NZ_VSIY01000015.1"/>
</dbReference>
<feature type="transmembrane region" description="Helical" evidence="2">
    <location>
        <begin position="12"/>
        <end position="32"/>
    </location>
</feature>
<dbReference type="AlphaFoldDB" id="A0A5D0R7M9"/>
<evidence type="ECO:0000313" key="4">
    <source>
        <dbReference type="EMBL" id="TYB77660.1"/>
    </source>
</evidence>
<dbReference type="Gene3D" id="3.50.50.60">
    <property type="entry name" value="FAD/NAD(P)-binding domain"/>
    <property type="match status" value="1"/>
</dbReference>
<dbReference type="PANTHER" id="PTHR13847:SF287">
    <property type="entry name" value="FAD-DEPENDENT OXIDOREDUCTASE DOMAIN-CONTAINING PROTEIN 1"/>
    <property type="match status" value="1"/>
</dbReference>
<keyword evidence="5" id="KW-1185">Reference proteome</keyword>
<evidence type="ECO:0000259" key="3">
    <source>
        <dbReference type="Pfam" id="PF01266"/>
    </source>
</evidence>
<feature type="domain" description="FAD dependent oxidoreductase" evidence="3">
    <location>
        <begin position="14"/>
        <end position="370"/>
    </location>
</feature>
<accession>A0A5D0R7M9</accession>
<dbReference type="PANTHER" id="PTHR13847">
    <property type="entry name" value="SARCOSINE DEHYDROGENASE-RELATED"/>
    <property type="match status" value="1"/>
</dbReference>
<keyword evidence="1" id="KW-0560">Oxidoreductase</keyword>